<sequence length="219" mass="25205">MRFVKTMIVALSGFALIQAVSAEVVTLKPRCEYCSEKEYTQEEADARFANRYNVDIYKRIEIPFMSRKDQLAKYEAAAAQAMKDQSYQSKSSEDDPAADLEFNGYKVYMAESSLRVECAAVQLRLYASIKNIGSYAFLCKMYLYPSVKADELISDYPMQLKITTSTFTSNSHPHLRIHTAKHWYLRRPFISQILPNSSTTKRTNEPIVNLKTYQHYAIL</sequence>
<evidence type="ECO:0000256" key="1">
    <source>
        <dbReference type="SAM" id="SignalP"/>
    </source>
</evidence>
<keyword evidence="3" id="KW-1185">Reference proteome</keyword>
<protein>
    <submittedName>
        <fullName evidence="2">Uncharacterized protein</fullName>
    </submittedName>
</protein>
<evidence type="ECO:0000313" key="3">
    <source>
        <dbReference type="Proteomes" id="UP000326757"/>
    </source>
</evidence>
<dbReference type="OrthoDB" id="10529740at2759"/>
<dbReference type="EMBL" id="VIGI01000010">
    <property type="protein sequence ID" value="KAB8295007.1"/>
    <property type="molecule type" value="Genomic_DNA"/>
</dbReference>
<evidence type="ECO:0000313" key="2">
    <source>
        <dbReference type="EMBL" id="KAB8295007.1"/>
    </source>
</evidence>
<keyword evidence="1" id="KW-0732">Signal</keyword>
<dbReference type="Proteomes" id="UP000326757">
    <property type="component" value="Unassembled WGS sequence"/>
</dbReference>
<feature type="signal peptide" evidence="1">
    <location>
        <begin position="1"/>
        <end position="22"/>
    </location>
</feature>
<reference evidence="2 3" key="1">
    <citation type="submission" date="2019-06" db="EMBL/GenBank/DDBJ databases">
        <title>Genome Sequence of the Brown Rot Fungal Pathogen Monilinia laxa.</title>
        <authorList>
            <person name="De Miccolis Angelini R.M."/>
            <person name="Landi L."/>
            <person name="Abate D."/>
            <person name="Pollastro S."/>
            <person name="Romanazzi G."/>
            <person name="Faretra F."/>
        </authorList>
    </citation>
    <scope>NUCLEOTIDE SEQUENCE [LARGE SCALE GENOMIC DNA]</scope>
    <source>
        <strain evidence="2 3">Mlax316</strain>
    </source>
</reference>
<proteinExistence type="predicted"/>
<feature type="chain" id="PRO_5025025776" evidence="1">
    <location>
        <begin position="23"/>
        <end position="219"/>
    </location>
</feature>
<organism evidence="2 3">
    <name type="scientific">Monilinia laxa</name>
    <name type="common">Brown rot fungus</name>
    <name type="synonym">Sclerotinia laxa</name>
    <dbReference type="NCBI Taxonomy" id="61186"/>
    <lineage>
        <taxon>Eukaryota</taxon>
        <taxon>Fungi</taxon>
        <taxon>Dikarya</taxon>
        <taxon>Ascomycota</taxon>
        <taxon>Pezizomycotina</taxon>
        <taxon>Leotiomycetes</taxon>
        <taxon>Helotiales</taxon>
        <taxon>Sclerotiniaceae</taxon>
        <taxon>Monilinia</taxon>
    </lineage>
</organism>
<dbReference type="AlphaFoldDB" id="A0A5N6K029"/>
<name>A0A5N6K029_MONLA</name>
<gene>
    <name evidence="2" type="ORF">EYC80_006954</name>
</gene>
<accession>A0A5N6K029</accession>
<comment type="caution">
    <text evidence="2">The sequence shown here is derived from an EMBL/GenBank/DDBJ whole genome shotgun (WGS) entry which is preliminary data.</text>
</comment>